<dbReference type="EMBL" id="RZNZ01000001">
    <property type="protein sequence ID" value="KAA8822661.1"/>
    <property type="molecule type" value="Genomic_DNA"/>
</dbReference>
<sequence length="135" mass="14441">MTKRSLILILRIVGFACVTPVAMVWWGPVFNMLIHQPGGWPSIPVVLAYGTGLVVWLASFALTVNDIHPSDPGRMIAGAIRIVAEWLLALIALPIAFVCLLLALNILSGGTMGLSVKDLDVLIVAMLVMVLLGQV</sequence>
<protein>
    <submittedName>
        <fullName evidence="3">Uncharacterized protein</fullName>
    </submittedName>
</protein>
<keyword evidence="1" id="KW-1133">Transmembrane helix</keyword>
<evidence type="ECO:0000313" key="3">
    <source>
        <dbReference type="EMBL" id="KAA8824054.1"/>
    </source>
</evidence>
<evidence type="ECO:0000313" key="4">
    <source>
        <dbReference type="Proteomes" id="UP000345527"/>
    </source>
</evidence>
<gene>
    <name evidence="3" type="ORF">EM848_02635</name>
    <name evidence="2" type="ORF">EMO90_01400</name>
</gene>
<name>A0A5J5E0K3_9BIFI</name>
<comment type="caution">
    <text evidence="3">The sequence shown here is derived from an EMBL/GenBank/DDBJ whole genome shotgun (WGS) entry which is preliminary data.</text>
</comment>
<dbReference type="AlphaFoldDB" id="A0A5J5E0K3"/>
<dbReference type="Proteomes" id="UP000374630">
    <property type="component" value="Unassembled WGS sequence"/>
</dbReference>
<evidence type="ECO:0000313" key="2">
    <source>
        <dbReference type="EMBL" id="KAA8822661.1"/>
    </source>
</evidence>
<evidence type="ECO:0000313" key="5">
    <source>
        <dbReference type="Proteomes" id="UP000374630"/>
    </source>
</evidence>
<dbReference type="RefSeq" id="WP_150353461.1">
    <property type="nucleotide sequence ID" value="NZ_RZNZ01000001.1"/>
</dbReference>
<accession>A0A5J5E0K3</accession>
<dbReference type="Proteomes" id="UP000345527">
    <property type="component" value="Unassembled WGS sequence"/>
</dbReference>
<reference evidence="4 5" key="1">
    <citation type="journal article" date="2019" name="Syst. Appl. Microbiol.">
        <title>Characterization of Bifidobacterium species in feaces of the Egyptian fruit bat: Description of B. vespertilionis sp. nov. and B. rousetti sp. nov.</title>
        <authorList>
            <person name="Modesto M."/>
            <person name="Satti M."/>
            <person name="Watanabe K."/>
            <person name="Puglisi E."/>
            <person name="Morelli L."/>
            <person name="Huang C.-H."/>
            <person name="Liou J.-S."/>
            <person name="Miyashita M."/>
            <person name="Tamura T."/>
            <person name="Saito S."/>
            <person name="Mori K."/>
            <person name="Huang L."/>
            <person name="Sciavilla P."/>
            <person name="Sandri C."/>
            <person name="Spiezio C."/>
            <person name="Vitali F."/>
            <person name="Cavalieri D."/>
            <person name="Perpetuini G."/>
            <person name="Tofalo R."/>
            <person name="Bonetti A."/>
            <person name="Arita M."/>
            <person name="Mattarelli P."/>
        </authorList>
    </citation>
    <scope>NUCLEOTIDE SEQUENCE [LARGE SCALE GENOMIC DNA]</scope>
    <source>
        <strain evidence="2 5">RST16</strain>
        <strain evidence="3 4">RST8</strain>
    </source>
</reference>
<keyword evidence="1" id="KW-0812">Transmembrane</keyword>
<organism evidence="3 4">
    <name type="scientific">Bifidobacterium vespertilionis</name>
    <dbReference type="NCBI Taxonomy" id="2562524"/>
    <lineage>
        <taxon>Bacteria</taxon>
        <taxon>Bacillati</taxon>
        <taxon>Actinomycetota</taxon>
        <taxon>Actinomycetes</taxon>
        <taxon>Bifidobacteriales</taxon>
        <taxon>Bifidobacteriaceae</taxon>
        <taxon>Bifidobacterium</taxon>
    </lineage>
</organism>
<keyword evidence="5" id="KW-1185">Reference proteome</keyword>
<evidence type="ECO:0000256" key="1">
    <source>
        <dbReference type="SAM" id="Phobius"/>
    </source>
</evidence>
<proteinExistence type="predicted"/>
<dbReference type="EMBL" id="RZOA01000004">
    <property type="protein sequence ID" value="KAA8824054.1"/>
    <property type="molecule type" value="Genomic_DNA"/>
</dbReference>
<feature type="transmembrane region" description="Helical" evidence="1">
    <location>
        <begin position="7"/>
        <end position="26"/>
    </location>
</feature>
<keyword evidence="1" id="KW-0472">Membrane</keyword>
<feature type="transmembrane region" description="Helical" evidence="1">
    <location>
        <begin position="114"/>
        <end position="133"/>
    </location>
</feature>
<feature type="transmembrane region" description="Helical" evidence="1">
    <location>
        <begin position="46"/>
        <end position="65"/>
    </location>
</feature>
<feature type="transmembrane region" description="Helical" evidence="1">
    <location>
        <begin position="86"/>
        <end position="108"/>
    </location>
</feature>